<dbReference type="EMBL" id="LQIR01000034">
    <property type="protein sequence ID" value="KUI12506.1"/>
    <property type="molecule type" value="Genomic_DNA"/>
</dbReference>
<dbReference type="InterPro" id="IPR005561">
    <property type="entry name" value="ANTAR"/>
</dbReference>
<organism evidence="2 3">
    <name type="scientific">Mycobacterium lehmannii</name>
    <dbReference type="NCBI Taxonomy" id="2048550"/>
    <lineage>
        <taxon>Bacteria</taxon>
        <taxon>Bacillati</taxon>
        <taxon>Actinomycetota</taxon>
        <taxon>Actinomycetes</taxon>
        <taxon>Mycobacteriales</taxon>
        <taxon>Mycobacteriaceae</taxon>
        <taxon>Mycobacterium</taxon>
    </lineage>
</organism>
<dbReference type="PROSITE" id="PS50921">
    <property type="entry name" value="ANTAR"/>
    <property type="match status" value="1"/>
</dbReference>
<dbReference type="RefSeq" id="WP_064398781.1">
    <property type="nucleotide sequence ID" value="NZ_LQIR01000034.1"/>
</dbReference>
<accession>A0A101A3R4</accession>
<comment type="caution">
    <text evidence="2">The sequence shown here is derived from an EMBL/GenBank/DDBJ whole genome shotgun (WGS) entry which is preliminary data.</text>
</comment>
<evidence type="ECO:0000313" key="2">
    <source>
        <dbReference type="EMBL" id="KUI12506.1"/>
    </source>
</evidence>
<dbReference type="AlphaFoldDB" id="A0A101A3R4"/>
<protein>
    <recommendedName>
        <fullName evidence="1">ANTAR domain-containing protein</fullName>
    </recommendedName>
</protein>
<evidence type="ECO:0000259" key="1">
    <source>
        <dbReference type="PROSITE" id="PS50921"/>
    </source>
</evidence>
<dbReference type="Proteomes" id="UP000053707">
    <property type="component" value="Unassembled WGS sequence"/>
</dbReference>
<evidence type="ECO:0000313" key="3">
    <source>
        <dbReference type="Proteomes" id="UP000053707"/>
    </source>
</evidence>
<keyword evidence="3" id="KW-1185">Reference proteome</keyword>
<reference evidence="2 3" key="1">
    <citation type="submission" date="2016-01" db="EMBL/GenBank/DDBJ databases">
        <authorList>
            <consortium name="TB Trials Study Group"/>
            <person name="Sutton G."/>
            <person name="Brinkac L."/>
            <person name="Sanka R."/>
            <person name="Adams M."/>
            <person name="Lau E.L."/>
            <person name="Macaden R."/>
            <person name="Grewal H.M.S."/>
        </authorList>
    </citation>
    <scope>NUCLEOTIDE SEQUENCE [LARGE SCALE GENOMIC DNA]</scope>
    <source>
        <strain evidence="2 3">IS-1744</strain>
    </source>
</reference>
<sequence length="120" mass="12953">MTLTLSDDDRATRPTAAAPVTEAERLRVQIAQLQDKLTGLPVIEQAKGMLMQTFGLSGEQAFDLLRVLSQVSNVRVRQVAGCVVEIWTRCGPRPDFDAATEFLVTVREGLRATAGPAGGK</sequence>
<dbReference type="InterPro" id="IPR011006">
    <property type="entry name" value="CheY-like_superfamily"/>
</dbReference>
<gene>
    <name evidence="2" type="ORF">AU192_20925</name>
</gene>
<proteinExistence type="predicted"/>
<dbReference type="GO" id="GO:0003723">
    <property type="term" value="F:RNA binding"/>
    <property type="evidence" value="ECO:0007669"/>
    <property type="project" value="InterPro"/>
</dbReference>
<dbReference type="SMART" id="SM01012">
    <property type="entry name" value="ANTAR"/>
    <property type="match status" value="1"/>
</dbReference>
<dbReference type="Pfam" id="PF03861">
    <property type="entry name" value="ANTAR"/>
    <property type="match status" value="1"/>
</dbReference>
<dbReference type="InterPro" id="IPR036388">
    <property type="entry name" value="WH-like_DNA-bd_sf"/>
</dbReference>
<dbReference type="SUPFAM" id="SSF52172">
    <property type="entry name" value="CheY-like"/>
    <property type="match status" value="1"/>
</dbReference>
<name>A0A101A3R4_9MYCO</name>
<dbReference type="Gene3D" id="1.10.10.10">
    <property type="entry name" value="Winged helix-like DNA-binding domain superfamily/Winged helix DNA-binding domain"/>
    <property type="match status" value="1"/>
</dbReference>
<feature type="domain" description="ANTAR" evidence="1">
    <location>
        <begin position="23"/>
        <end position="84"/>
    </location>
</feature>